<sequence length="123" mass="14182">MTALDEALEKYINDDNAQGEYYDQVLKTDFYIPIVDDGSDTPIEERESVTPMLFEADEKRYVLLFDTEERVNSWSKKPVKYMILAGYEMVKHTPGGIHWAVNIGSERAKEFVPEEIAFLQSLP</sequence>
<dbReference type="RefSeq" id="WP_072910013.1">
    <property type="nucleotide sequence ID" value="NZ_FQZT01000024.1"/>
</dbReference>
<evidence type="ECO:0000259" key="1">
    <source>
        <dbReference type="Pfam" id="PF07179"/>
    </source>
</evidence>
<organism evidence="2 3">
    <name type="scientific">Malonomonas rubra DSM 5091</name>
    <dbReference type="NCBI Taxonomy" id="1122189"/>
    <lineage>
        <taxon>Bacteria</taxon>
        <taxon>Pseudomonadati</taxon>
        <taxon>Thermodesulfobacteriota</taxon>
        <taxon>Desulfuromonadia</taxon>
        <taxon>Desulfuromonadales</taxon>
        <taxon>Geopsychrobacteraceae</taxon>
        <taxon>Malonomonas</taxon>
    </lineage>
</organism>
<dbReference type="AlphaFoldDB" id="A0A1M6N394"/>
<dbReference type="Proteomes" id="UP000184171">
    <property type="component" value="Unassembled WGS sequence"/>
</dbReference>
<dbReference type="EMBL" id="FQZT01000024">
    <property type="protein sequence ID" value="SHJ90142.1"/>
    <property type="molecule type" value="Genomic_DNA"/>
</dbReference>
<feature type="domain" description="SseB protein N-terminal" evidence="1">
    <location>
        <begin position="4"/>
        <end position="117"/>
    </location>
</feature>
<accession>A0A1M6N394</accession>
<evidence type="ECO:0000313" key="3">
    <source>
        <dbReference type="Proteomes" id="UP000184171"/>
    </source>
</evidence>
<evidence type="ECO:0000313" key="2">
    <source>
        <dbReference type="EMBL" id="SHJ90142.1"/>
    </source>
</evidence>
<name>A0A1M6N394_MALRU</name>
<reference evidence="2 3" key="1">
    <citation type="submission" date="2016-11" db="EMBL/GenBank/DDBJ databases">
        <authorList>
            <person name="Jaros S."/>
            <person name="Januszkiewicz K."/>
            <person name="Wedrychowicz H."/>
        </authorList>
    </citation>
    <scope>NUCLEOTIDE SEQUENCE [LARGE SCALE GENOMIC DNA]</scope>
    <source>
        <strain evidence="2 3">DSM 5091</strain>
    </source>
</reference>
<dbReference type="Pfam" id="PF07179">
    <property type="entry name" value="SseB"/>
    <property type="match status" value="1"/>
</dbReference>
<dbReference type="OrthoDB" id="5395912at2"/>
<proteinExistence type="predicted"/>
<keyword evidence="3" id="KW-1185">Reference proteome</keyword>
<gene>
    <name evidence="2" type="ORF">SAMN02745165_03491</name>
</gene>
<dbReference type="STRING" id="1122189.SAMN02745165_03491"/>
<protein>
    <submittedName>
        <fullName evidence="2">SseB protein N-terminal domain-containing protein</fullName>
    </submittedName>
</protein>
<dbReference type="InterPro" id="IPR009839">
    <property type="entry name" value="SseB_N"/>
</dbReference>